<evidence type="ECO:0000256" key="5">
    <source>
        <dbReference type="ARBA" id="ARBA00022605"/>
    </source>
</evidence>
<organism evidence="11 12">
    <name type="scientific">Thermostichus vulcanus str. 'Rupite'</name>
    <dbReference type="NCBI Taxonomy" id="2813851"/>
    <lineage>
        <taxon>Bacteria</taxon>
        <taxon>Bacillati</taxon>
        <taxon>Cyanobacteriota</taxon>
        <taxon>Cyanophyceae</taxon>
        <taxon>Thermostichales</taxon>
        <taxon>Thermostichaceae</taxon>
        <taxon>Thermostichus</taxon>
    </lineage>
</organism>
<evidence type="ECO:0000313" key="11">
    <source>
        <dbReference type="EMBL" id="MCJ2544409.1"/>
    </source>
</evidence>
<dbReference type="NCBIfam" id="NF002298">
    <property type="entry name" value="PRK01222.1-4"/>
    <property type="match status" value="1"/>
</dbReference>
<name>A0ABT0CFA8_THEVL</name>
<dbReference type="HAMAP" id="MF_00135">
    <property type="entry name" value="PRAI"/>
    <property type="match status" value="1"/>
</dbReference>
<evidence type="ECO:0000256" key="4">
    <source>
        <dbReference type="ARBA" id="ARBA00022272"/>
    </source>
</evidence>
<comment type="caution">
    <text evidence="11">The sequence shown here is derived from an EMBL/GenBank/DDBJ whole genome shotgun (WGS) entry which is preliminary data.</text>
</comment>
<evidence type="ECO:0000256" key="7">
    <source>
        <dbReference type="ARBA" id="ARBA00023141"/>
    </source>
</evidence>
<dbReference type="PANTHER" id="PTHR42894:SF1">
    <property type="entry name" value="N-(5'-PHOSPHORIBOSYL)ANTHRANILATE ISOMERASE"/>
    <property type="match status" value="1"/>
</dbReference>
<dbReference type="Pfam" id="PF00697">
    <property type="entry name" value="PRAI"/>
    <property type="match status" value="1"/>
</dbReference>
<dbReference type="RefSeq" id="WP_244352938.1">
    <property type="nucleotide sequence ID" value="NZ_JAFIRA010000063.1"/>
</dbReference>
<dbReference type="PANTHER" id="PTHR42894">
    <property type="entry name" value="N-(5'-PHOSPHORIBOSYL)ANTHRANILATE ISOMERASE"/>
    <property type="match status" value="1"/>
</dbReference>
<dbReference type="Proteomes" id="UP000830835">
    <property type="component" value="Unassembled WGS sequence"/>
</dbReference>
<dbReference type="SUPFAM" id="SSF51366">
    <property type="entry name" value="Ribulose-phoshate binding barrel"/>
    <property type="match status" value="1"/>
</dbReference>
<comment type="pathway">
    <text evidence="2 9">Amino-acid biosynthesis; L-tryptophan biosynthesis; L-tryptophan from chorismate: step 3/5.</text>
</comment>
<comment type="similarity">
    <text evidence="9">Belongs to the TrpF family.</text>
</comment>
<reference evidence="11" key="1">
    <citation type="submission" date="2021-02" db="EMBL/GenBank/DDBJ databases">
        <title>The CRISPR/cas machinery reduction and long-range gene transfer in the hot spring cyanobacterium Synechococcus.</title>
        <authorList>
            <person name="Dvorak P."/>
            <person name="Jahodarova E."/>
            <person name="Hasler P."/>
            <person name="Poulickova A."/>
        </authorList>
    </citation>
    <scope>NUCLEOTIDE SEQUENCE</scope>
    <source>
        <strain evidence="11">Rupite</strain>
    </source>
</reference>
<evidence type="ECO:0000256" key="8">
    <source>
        <dbReference type="ARBA" id="ARBA00023235"/>
    </source>
</evidence>
<dbReference type="InterPro" id="IPR001240">
    <property type="entry name" value="PRAI_dom"/>
</dbReference>
<keyword evidence="8 9" id="KW-0413">Isomerase</keyword>
<evidence type="ECO:0000313" key="12">
    <source>
        <dbReference type="Proteomes" id="UP000830835"/>
    </source>
</evidence>
<keyword evidence="12" id="KW-1185">Reference proteome</keyword>
<evidence type="ECO:0000256" key="9">
    <source>
        <dbReference type="HAMAP-Rule" id="MF_00135"/>
    </source>
</evidence>
<protein>
    <recommendedName>
        <fullName evidence="4 9">N-(5'-phosphoribosyl)anthranilate isomerase</fullName>
        <shortName evidence="9">PRAI</shortName>
        <ecNumber evidence="3 9">5.3.1.24</ecNumber>
    </recommendedName>
</protein>
<accession>A0ABT0CFA8</accession>
<keyword evidence="7 9" id="KW-0057">Aromatic amino acid biosynthesis</keyword>
<dbReference type="InterPro" id="IPR044643">
    <property type="entry name" value="TrpF_fam"/>
</dbReference>
<proteinExistence type="inferred from homology"/>
<dbReference type="CDD" id="cd00405">
    <property type="entry name" value="PRAI"/>
    <property type="match status" value="1"/>
</dbReference>
<dbReference type="GO" id="GO:0004640">
    <property type="term" value="F:phosphoribosylanthranilate isomerase activity"/>
    <property type="evidence" value="ECO:0007669"/>
    <property type="project" value="UniProtKB-EC"/>
</dbReference>
<evidence type="ECO:0000256" key="3">
    <source>
        <dbReference type="ARBA" id="ARBA00012572"/>
    </source>
</evidence>
<evidence type="ECO:0000259" key="10">
    <source>
        <dbReference type="Pfam" id="PF00697"/>
    </source>
</evidence>
<evidence type="ECO:0000256" key="1">
    <source>
        <dbReference type="ARBA" id="ARBA00001164"/>
    </source>
</evidence>
<dbReference type="EC" id="5.3.1.24" evidence="3 9"/>
<keyword evidence="6 9" id="KW-0822">Tryptophan biosynthesis</keyword>
<dbReference type="Gene3D" id="3.20.20.70">
    <property type="entry name" value="Aldolase class I"/>
    <property type="match status" value="1"/>
</dbReference>
<gene>
    <name evidence="9" type="primary">trpF</name>
    <name evidence="11" type="ORF">JX360_16100</name>
</gene>
<dbReference type="InterPro" id="IPR013785">
    <property type="entry name" value="Aldolase_TIM"/>
</dbReference>
<comment type="catalytic activity">
    <reaction evidence="1 9">
        <text>N-(5-phospho-beta-D-ribosyl)anthranilate = 1-(2-carboxyphenylamino)-1-deoxy-D-ribulose 5-phosphate</text>
        <dbReference type="Rhea" id="RHEA:21540"/>
        <dbReference type="ChEBI" id="CHEBI:18277"/>
        <dbReference type="ChEBI" id="CHEBI:58613"/>
        <dbReference type="EC" id="5.3.1.24"/>
    </reaction>
</comment>
<dbReference type="EMBL" id="JAFIRA010000063">
    <property type="protein sequence ID" value="MCJ2544409.1"/>
    <property type="molecule type" value="Genomic_DNA"/>
</dbReference>
<feature type="domain" description="N-(5'phosphoribosyl) anthranilate isomerase (PRAI)" evidence="10">
    <location>
        <begin position="6"/>
        <end position="205"/>
    </location>
</feature>
<sequence>MSQLFVKICGITRPDQAEAIAALGVSALGFIAVPNTPRYLSPSAMAGWVGSLPVLKVGVFLDQDPHTITTWVEATGITAVQLHGQESPEDCHRLGELLPGIPRIKALRIRHLADLALASAYTGCVETLLLDAYHPQQAGGTGQTLNWSELAQGSLPLPWILAGGLNPDNIGQALSQVTPNGIDLSSGVEVKPGDKDLGKVQALLQHIRSQGWEIATALPPRIPLPTATS</sequence>
<dbReference type="InterPro" id="IPR011060">
    <property type="entry name" value="RibuloseP-bd_barrel"/>
</dbReference>
<evidence type="ECO:0000256" key="6">
    <source>
        <dbReference type="ARBA" id="ARBA00022822"/>
    </source>
</evidence>
<keyword evidence="5 9" id="KW-0028">Amino-acid biosynthesis</keyword>
<evidence type="ECO:0000256" key="2">
    <source>
        <dbReference type="ARBA" id="ARBA00004664"/>
    </source>
</evidence>